<evidence type="ECO:0000313" key="2">
    <source>
        <dbReference type="Proteomes" id="UP001328107"/>
    </source>
</evidence>
<gene>
    <name evidence="1" type="ORF">PMAYCL1PPCAC_04569</name>
</gene>
<protein>
    <submittedName>
        <fullName evidence="1">Uncharacterized protein</fullName>
    </submittedName>
</protein>
<accession>A0AAN4Z6S3</accession>
<dbReference type="Proteomes" id="UP001328107">
    <property type="component" value="Unassembled WGS sequence"/>
</dbReference>
<organism evidence="1 2">
    <name type="scientific">Pristionchus mayeri</name>
    <dbReference type="NCBI Taxonomy" id="1317129"/>
    <lineage>
        <taxon>Eukaryota</taxon>
        <taxon>Metazoa</taxon>
        <taxon>Ecdysozoa</taxon>
        <taxon>Nematoda</taxon>
        <taxon>Chromadorea</taxon>
        <taxon>Rhabditida</taxon>
        <taxon>Rhabditina</taxon>
        <taxon>Diplogasteromorpha</taxon>
        <taxon>Diplogasteroidea</taxon>
        <taxon>Neodiplogasteridae</taxon>
        <taxon>Pristionchus</taxon>
    </lineage>
</organism>
<dbReference type="AlphaFoldDB" id="A0AAN4Z6S3"/>
<name>A0AAN4Z6S3_9BILA</name>
<dbReference type="EMBL" id="BTRK01000002">
    <property type="protein sequence ID" value="GMR34374.1"/>
    <property type="molecule type" value="Genomic_DNA"/>
</dbReference>
<sequence>QTDLVTTVGQINMLKMASCDCGDKAAHKPDPAYVKQANADLKKSLAALASRWKQTEKEYDEVVQVYDEDRAGEISYIQPWEETLEHDATDAEGTVRLEAAQETRERLAKMIASVLDIGKYYALEAWKKQVAVDCSEEMRRVASELEKELGYDRWFKLNAKEYIYTVPTITKYYLEVMESRTRAAEAMRKQKGYRPKK</sequence>
<feature type="non-terminal residue" evidence="1">
    <location>
        <position position="1"/>
    </location>
</feature>
<reference evidence="2" key="1">
    <citation type="submission" date="2022-10" db="EMBL/GenBank/DDBJ databases">
        <title>Genome assembly of Pristionchus species.</title>
        <authorList>
            <person name="Yoshida K."/>
            <person name="Sommer R.J."/>
        </authorList>
    </citation>
    <scope>NUCLEOTIDE SEQUENCE [LARGE SCALE GENOMIC DNA]</scope>
    <source>
        <strain evidence="2">RS5460</strain>
    </source>
</reference>
<evidence type="ECO:0000313" key="1">
    <source>
        <dbReference type="EMBL" id="GMR34374.1"/>
    </source>
</evidence>
<proteinExistence type="predicted"/>
<comment type="caution">
    <text evidence="1">The sequence shown here is derived from an EMBL/GenBank/DDBJ whole genome shotgun (WGS) entry which is preliminary data.</text>
</comment>
<keyword evidence="2" id="KW-1185">Reference proteome</keyword>